<name>A0A2R7Y3J5_9ARCH</name>
<dbReference type="EMBL" id="NDWU01000009">
    <property type="protein sequence ID" value="PUA32078.1"/>
    <property type="molecule type" value="Genomic_DNA"/>
</dbReference>
<accession>A0A2R7Y3J5</accession>
<evidence type="ECO:0000313" key="2">
    <source>
        <dbReference type="EMBL" id="PUA32078.1"/>
    </source>
</evidence>
<reference evidence="2 3" key="1">
    <citation type="submission" date="2017-04" db="EMBL/GenBank/DDBJ databases">
        <title>Draft Aigarchaeota genome from a New Zealand hot spring.</title>
        <authorList>
            <person name="Reysenbach A.-L."/>
            <person name="Donaho J.A."/>
            <person name="Gerhart J."/>
            <person name="Kelley J.F."/>
            <person name="Kouba K."/>
            <person name="Podar M."/>
            <person name="Stott M."/>
        </authorList>
    </citation>
    <scope>NUCLEOTIDE SEQUENCE [LARGE SCALE GENOMIC DNA]</scope>
    <source>
        <strain evidence="2">NZ13_MG1</strain>
    </source>
</reference>
<dbReference type="Gene3D" id="3.40.50.2020">
    <property type="match status" value="1"/>
</dbReference>
<sequence>MVDGLEYVLRYEGQKYYELEVKGFRRRLPLVQVSPDTWIAYFDSLGDKEFINHCAKELCSHLSTCDLLMTTESKGIALVHELANMLNHSFYVVCRKEVKPFMLEPIVVSYKPITSSKELTLCIDGRYRERIAGKRVGIVDDIVSTGETLRAMEEIVAKAGGTVEKRAAILLEGSEWKDVVHLGILPVFKK</sequence>
<comment type="caution">
    <text evidence="2">The sequence shown here is derived from an EMBL/GenBank/DDBJ whole genome shotgun (WGS) entry which is preliminary data.</text>
</comment>
<dbReference type="PANTHER" id="PTHR43218:SF1">
    <property type="entry name" value="PHOSPHORIBOSYLTRANSFERASE"/>
    <property type="match status" value="1"/>
</dbReference>
<evidence type="ECO:0000313" key="3">
    <source>
        <dbReference type="Proteomes" id="UP000244066"/>
    </source>
</evidence>
<evidence type="ECO:0000259" key="1">
    <source>
        <dbReference type="Pfam" id="PF00156"/>
    </source>
</evidence>
<feature type="domain" description="Phosphoribosyltransferase" evidence="1">
    <location>
        <begin position="65"/>
        <end position="176"/>
    </location>
</feature>
<organism evidence="2 3">
    <name type="scientific">Candidatus Terraquivivens tikiterensis</name>
    <dbReference type="NCBI Taxonomy" id="1980982"/>
    <lineage>
        <taxon>Archaea</taxon>
        <taxon>Nitrososphaerota</taxon>
        <taxon>Candidatus Wolframiiraptoraceae</taxon>
        <taxon>Candidatus Terraquivivens</taxon>
    </lineage>
</organism>
<dbReference type="InterPro" id="IPR000836">
    <property type="entry name" value="PRTase_dom"/>
</dbReference>
<dbReference type="InterPro" id="IPR029057">
    <property type="entry name" value="PRTase-like"/>
</dbReference>
<proteinExistence type="predicted"/>
<dbReference type="AlphaFoldDB" id="A0A2R7Y3J5"/>
<dbReference type="NCBIfam" id="NF005592">
    <property type="entry name" value="PRK07322.1"/>
    <property type="match status" value="1"/>
</dbReference>
<dbReference type="Pfam" id="PF00156">
    <property type="entry name" value="Pribosyltran"/>
    <property type="match status" value="1"/>
</dbReference>
<dbReference type="PANTHER" id="PTHR43218">
    <property type="entry name" value="PHOSPHORIBOSYLTRANSFERASE-RELATED"/>
    <property type="match status" value="1"/>
</dbReference>
<dbReference type="CDD" id="cd06223">
    <property type="entry name" value="PRTases_typeI"/>
    <property type="match status" value="1"/>
</dbReference>
<dbReference type="Proteomes" id="UP000244066">
    <property type="component" value="Unassembled WGS sequence"/>
</dbReference>
<protein>
    <recommendedName>
        <fullName evidence="1">Phosphoribosyltransferase domain-containing protein</fullName>
    </recommendedName>
</protein>
<gene>
    <name evidence="2" type="ORF">B9J98_04290</name>
</gene>
<dbReference type="SUPFAM" id="SSF53271">
    <property type="entry name" value="PRTase-like"/>
    <property type="match status" value="1"/>
</dbReference>